<dbReference type="Proteomes" id="UP000177281">
    <property type="component" value="Unassembled WGS sequence"/>
</dbReference>
<dbReference type="PANTHER" id="PTHR21349:SF0">
    <property type="entry name" value="LARGE RIBOSOMAL SUBUNIT PROTEIN BL21M"/>
    <property type="match status" value="1"/>
</dbReference>
<dbReference type="InterPro" id="IPR028909">
    <property type="entry name" value="bL21-like"/>
</dbReference>
<dbReference type="AlphaFoldDB" id="A0A1F5PXU8"/>
<evidence type="ECO:0000256" key="2">
    <source>
        <dbReference type="ARBA" id="ARBA00022980"/>
    </source>
</evidence>
<dbReference type="GO" id="GO:0006412">
    <property type="term" value="P:translation"/>
    <property type="evidence" value="ECO:0007669"/>
    <property type="project" value="UniProtKB-UniRule"/>
</dbReference>
<keyword evidence="3 4" id="KW-0687">Ribonucleoprotein</keyword>
<evidence type="ECO:0000313" key="7">
    <source>
        <dbReference type="Proteomes" id="UP000177281"/>
    </source>
</evidence>
<comment type="subunit">
    <text evidence="4">Part of the 50S ribosomal subunit. Contacts protein L20.</text>
</comment>
<dbReference type="GO" id="GO:0019843">
    <property type="term" value="F:rRNA binding"/>
    <property type="evidence" value="ECO:0007669"/>
    <property type="project" value="UniProtKB-UniRule"/>
</dbReference>
<gene>
    <name evidence="4" type="primary">rplU</name>
    <name evidence="6" type="ORF">A3B10_01310</name>
</gene>
<accession>A0A1F5PXU8</accession>
<dbReference type="HAMAP" id="MF_01363">
    <property type="entry name" value="Ribosomal_bL21"/>
    <property type="match status" value="1"/>
</dbReference>
<comment type="similarity">
    <text evidence="1 4 5">Belongs to the bacterial ribosomal protein bL21 family.</text>
</comment>
<comment type="caution">
    <text evidence="6">The sequence shown here is derived from an EMBL/GenBank/DDBJ whole genome shotgun (WGS) entry which is preliminary data.</text>
</comment>
<dbReference type="STRING" id="1817841.A3B10_01310"/>
<protein>
    <recommendedName>
        <fullName evidence="4">Large ribosomal subunit protein bL21</fullName>
    </recommendedName>
</protein>
<evidence type="ECO:0000256" key="4">
    <source>
        <dbReference type="HAMAP-Rule" id="MF_01363"/>
    </source>
</evidence>
<dbReference type="GO" id="GO:1990904">
    <property type="term" value="C:ribonucleoprotein complex"/>
    <property type="evidence" value="ECO:0007669"/>
    <property type="project" value="UniProtKB-KW"/>
</dbReference>
<evidence type="ECO:0000256" key="1">
    <source>
        <dbReference type="ARBA" id="ARBA00008563"/>
    </source>
</evidence>
<dbReference type="SUPFAM" id="SSF141091">
    <property type="entry name" value="L21p-like"/>
    <property type="match status" value="1"/>
</dbReference>
<keyword evidence="4 5" id="KW-0694">RNA-binding</keyword>
<name>A0A1F5PXU8_9BACT</name>
<dbReference type="EMBL" id="MFFB01000018">
    <property type="protein sequence ID" value="OGE94420.1"/>
    <property type="molecule type" value="Genomic_DNA"/>
</dbReference>
<evidence type="ECO:0000256" key="5">
    <source>
        <dbReference type="RuleBase" id="RU000562"/>
    </source>
</evidence>
<evidence type="ECO:0000313" key="6">
    <source>
        <dbReference type="EMBL" id="OGE94420.1"/>
    </source>
</evidence>
<dbReference type="GO" id="GO:0005737">
    <property type="term" value="C:cytoplasm"/>
    <property type="evidence" value="ECO:0007669"/>
    <property type="project" value="UniProtKB-ARBA"/>
</dbReference>
<reference evidence="6 7" key="1">
    <citation type="journal article" date="2016" name="Nat. Commun.">
        <title>Thousands of microbial genomes shed light on interconnected biogeochemical processes in an aquifer system.</title>
        <authorList>
            <person name="Anantharaman K."/>
            <person name="Brown C.T."/>
            <person name="Hug L.A."/>
            <person name="Sharon I."/>
            <person name="Castelle C.J."/>
            <person name="Probst A.J."/>
            <person name="Thomas B.C."/>
            <person name="Singh A."/>
            <person name="Wilkins M.J."/>
            <person name="Karaoz U."/>
            <person name="Brodie E.L."/>
            <person name="Williams K.H."/>
            <person name="Hubbard S.S."/>
            <person name="Banfield J.F."/>
        </authorList>
    </citation>
    <scope>NUCLEOTIDE SEQUENCE [LARGE SCALE GENOMIC DNA]</scope>
</reference>
<dbReference type="InterPro" id="IPR001787">
    <property type="entry name" value="Ribosomal_bL21"/>
</dbReference>
<organism evidence="6 7">
    <name type="scientific">Candidatus Doudnabacteria bacterium RIFCSPLOWO2_01_FULL_44_21</name>
    <dbReference type="NCBI Taxonomy" id="1817841"/>
    <lineage>
        <taxon>Bacteria</taxon>
        <taxon>Candidatus Doudnaibacteriota</taxon>
    </lineage>
</organism>
<keyword evidence="2 4" id="KW-0689">Ribosomal protein</keyword>
<dbReference type="NCBIfam" id="TIGR00061">
    <property type="entry name" value="L21"/>
    <property type="match status" value="1"/>
</dbReference>
<dbReference type="GO" id="GO:0005840">
    <property type="term" value="C:ribosome"/>
    <property type="evidence" value="ECO:0007669"/>
    <property type="project" value="UniProtKB-KW"/>
</dbReference>
<evidence type="ECO:0000256" key="3">
    <source>
        <dbReference type="ARBA" id="ARBA00023274"/>
    </source>
</evidence>
<comment type="function">
    <text evidence="4 5">This protein binds to 23S rRNA in the presence of protein L20.</text>
</comment>
<keyword evidence="4 5" id="KW-0699">rRNA-binding</keyword>
<sequence length="102" mass="11493">MQAVIESGGKQYLVAPKDKIILEKLDGEVGSNVTFDKVLLLADESKADFGRPYLKQAKVVGKIVSQQRGEKLVIFKYRAKSRYRRKTGHRQSETVVQIETIA</sequence>
<dbReference type="GO" id="GO:0003735">
    <property type="term" value="F:structural constituent of ribosome"/>
    <property type="evidence" value="ECO:0007669"/>
    <property type="project" value="InterPro"/>
</dbReference>
<dbReference type="Pfam" id="PF00829">
    <property type="entry name" value="Ribosomal_L21p"/>
    <property type="match status" value="1"/>
</dbReference>
<proteinExistence type="inferred from homology"/>
<dbReference type="PANTHER" id="PTHR21349">
    <property type="entry name" value="50S RIBOSOMAL PROTEIN L21"/>
    <property type="match status" value="1"/>
</dbReference>
<dbReference type="InterPro" id="IPR036164">
    <property type="entry name" value="bL21-like_sf"/>
</dbReference>